<feature type="domain" description="Glabrous enhancer-binding protein-like C-terminal" evidence="5">
    <location>
        <begin position="169"/>
        <end position="230"/>
    </location>
</feature>
<dbReference type="InterPro" id="IPR053933">
    <property type="entry name" value="GeBP-like_C"/>
</dbReference>
<keyword evidence="2" id="KW-0805">Transcription regulation</keyword>
<keyword evidence="6" id="KW-1185">Reference proteome</keyword>
<dbReference type="RefSeq" id="XP_018467019.2">
    <property type="nucleotide sequence ID" value="XM_018611517.2"/>
</dbReference>
<evidence type="ECO:0000259" key="4">
    <source>
        <dbReference type="Pfam" id="PF04504"/>
    </source>
</evidence>
<dbReference type="OrthoDB" id="1112745at2759"/>
<dbReference type="GO" id="GO:0006355">
    <property type="term" value="P:regulation of DNA-templated transcription"/>
    <property type="evidence" value="ECO:0007669"/>
    <property type="project" value="InterPro"/>
</dbReference>
<dbReference type="Pfam" id="PF04504">
    <property type="entry name" value="GeBP-like_DBD"/>
    <property type="match status" value="1"/>
</dbReference>
<dbReference type="AlphaFoldDB" id="A0A6J0M4H6"/>
<name>A0A6J0M4H6_RAPSA</name>
<dbReference type="InterPro" id="IPR053932">
    <property type="entry name" value="GeBP-like_DBD"/>
</dbReference>
<dbReference type="Pfam" id="PF22757">
    <property type="entry name" value="GeBP-like_C"/>
    <property type="match status" value="1"/>
</dbReference>
<proteinExistence type="inferred from homology"/>
<comment type="similarity">
    <text evidence="1">Belongs to the GeBP family.</text>
</comment>
<dbReference type="InterPro" id="IPR007592">
    <property type="entry name" value="GEBP"/>
</dbReference>
<evidence type="ECO:0000259" key="5">
    <source>
        <dbReference type="Pfam" id="PF22757"/>
    </source>
</evidence>
<keyword evidence="3" id="KW-0804">Transcription</keyword>
<evidence type="ECO:0000313" key="7">
    <source>
        <dbReference type="RefSeq" id="XP_018467019.2"/>
    </source>
</evidence>
<feature type="domain" description="Glabrous enhancer-binding protein-like DBD" evidence="4">
    <location>
        <begin position="34"/>
        <end position="126"/>
    </location>
</feature>
<organism evidence="6 7">
    <name type="scientific">Raphanus sativus</name>
    <name type="common">Radish</name>
    <name type="synonym">Raphanus raphanistrum var. sativus</name>
    <dbReference type="NCBI Taxonomy" id="3726"/>
    <lineage>
        <taxon>Eukaryota</taxon>
        <taxon>Viridiplantae</taxon>
        <taxon>Streptophyta</taxon>
        <taxon>Embryophyta</taxon>
        <taxon>Tracheophyta</taxon>
        <taxon>Spermatophyta</taxon>
        <taxon>Magnoliopsida</taxon>
        <taxon>eudicotyledons</taxon>
        <taxon>Gunneridae</taxon>
        <taxon>Pentapetalae</taxon>
        <taxon>rosids</taxon>
        <taxon>malvids</taxon>
        <taxon>Brassicales</taxon>
        <taxon>Brassicaceae</taxon>
        <taxon>Brassiceae</taxon>
        <taxon>Raphanus</taxon>
    </lineage>
</organism>
<evidence type="ECO:0000313" key="6">
    <source>
        <dbReference type="Proteomes" id="UP000504610"/>
    </source>
</evidence>
<reference evidence="6" key="1">
    <citation type="journal article" date="2019" name="Database">
        <title>The radish genome database (RadishGD): an integrated information resource for radish genomics.</title>
        <authorList>
            <person name="Yu H.J."/>
            <person name="Baek S."/>
            <person name="Lee Y.J."/>
            <person name="Cho A."/>
            <person name="Mun J.H."/>
        </authorList>
    </citation>
    <scope>NUCLEOTIDE SEQUENCE [LARGE SCALE GENOMIC DNA]</scope>
    <source>
        <strain evidence="6">cv. WK10039</strain>
    </source>
</reference>
<dbReference type="Proteomes" id="UP000504610">
    <property type="component" value="Chromosome 2"/>
</dbReference>
<evidence type="ECO:0000256" key="1">
    <source>
        <dbReference type="ARBA" id="ARBA00010820"/>
    </source>
</evidence>
<dbReference type="GeneID" id="108838607"/>
<dbReference type="PANTHER" id="PTHR31662:SF68">
    <property type="entry name" value="DNA-BINDING STOREKEEPER PROTEIN TRANSCRIPTIONAL REGULATOR-LIKE PROTEIN-RELATED"/>
    <property type="match status" value="1"/>
</dbReference>
<accession>A0A6J0M4H6</accession>
<evidence type="ECO:0000256" key="2">
    <source>
        <dbReference type="ARBA" id="ARBA00023015"/>
    </source>
</evidence>
<evidence type="ECO:0000256" key="3">
    <source>
        <dbReference type="ARBA" id="ARBA00023163"/>
    </source>
</evidence>
<sequence length="234" mass="26841">MTSSEFKRKKKCIHHFQDYDFQFIKNKKKRLPCERVWNLEDEIPLLKGVIDFKNNTAKSHSEDEDGFYKIMKTVITTEGVNQIQTIGKIRQLQRKYTSMACSNGWDWEPSEAHDRTCFALSRQLWGPNGLFTAAKVEEDGVGMSARGPPSSALGDDEDVPGGDLEQQKWFDKSFLVQSIASSSGLDEDTVKLRWSSAPVESKKKIEEMMKALRPKELAYVSEKAKFMQKLIYEK</sequence>
<reference evidence="7" key="2">
    <citation type="submission" date="2025-08" db="UniProtKB">
        <authorList>
            <consortium name="RefSeq"/>
        </authorList>
    </citation>
    <scope>IDENTIFICATION</scope>
    <source>
        <tissue evidence="7">Leaf</tissue>
    </source>
</reference>
<protein>
    <submittedName>
        <fullName evidence="7">Probable transcription factor At1g61730</fullName>
    </submittedName>
</protein>
<dbReference type="KEGG" id="rsz:108838607"/>
<dbReference type="PANTHER" id="PTHR31662">
    <property type="entry name" value="BNAANNG10740D PROTEIN-RELATED"/>
    <property type="match status" value="1"/>
</dbReference>
<gene>
    <name evidence="7" type="primary">LOC108838607</name>
</gene>
<dbReference type="GO" id="GO:0005634">
    <property type="term" value="C:nucleus"/>
    <property type="evidence" value="ECO:0007669"/>
    <property type="project" value="TreeGrafter"/>
</dbReference>